<feature type="domain" description="Glycosyltransferase 2-like" evidence="2">
    <location>
        <begin position="20"/>
        <end position="155"/>
    </location>
</feature>
<feature type="transmembrane region" description="Helical" evidence="1">
    <location>
        <begin position="278"/>
        <end position="300"/>
    </location>
</feature>
<dbReference type="InterPro" id="IPR001173">
    <property type="entry name" value="Glyco_trans_2-like"/>
</dbReference>
<dbReference type="GO" id="GO:0016740">
    <property type="term" value="F:transferase activity"/>
    <property type="evidence" value="ECO:0007669"/>
    <property type="project" value="UniProtKB-KW"/>
</dbReference>
<dbReference type="CDD" id="cd04179">
    <property type="entry name" value="DPM_DPG-synthase_like"/>
    <property type="match status" value="1"/>
</dbReference>
<keyword evidence="1" id="KW-0472">Membrane</keyword>
<dbReference type="AlphaFoldDB" id="A0A845UAD1"/>
<evidence type="ECO:0000256" key="1">
    <source>
        <dbReference type="SAM" id="Phobius"/>
    </source>
</evidence>
<dbReference type="EMBL" id="WNJL01000035">
    <property type="protein sequence ID" value="NDU42861.1"/>
    <property type="molecule type" value="Genomic_DNA"/>
</dbReference>
<protein>
    <submittedName>
        <fullName evidence="3">Glycosyltransferase</fullName>
    </submittedName>
</protein>
<keyword evidence="1" id="KW-0812">Transmembrane</keyword>
<dbReference type="InterPro" id="IPR029044">
    <property type="entry name" value="Nucleotide-diphossugar_trans"/>
</dbReference>
<evidence type="ECO:0000259" key="2">
    <source>
        <dbReference type="Pfam" id="PF00535"/>
    </source>
</evidence>
<organism evidence="3">
    <name type="scientific">Acidithiobacillus ferrianus</name>
    <dbReference type="NCBI Taxonomy" id="2678518"/>
    <lineage>
        <taxon>Bacteria</taxon>
        <taxon>Pseudomonadati</taxon>
        <taxon>Pseudomonadota</taxon>
        <taxon>Acidithiobacillia</taxon>
        <taxon>Acidithiobacillales</taxon>
        <taxon>Acidithiobacillaceae</taxon>
        <taxon>Acidithiobacillus</taxon>
    </lineage>
</organism>
<name>A0A845UAD1_9PROT</name>
<evidence type="ECO:0000313" key="3">
    <source>
        <dbReference type="EMBL" id="NDU42861.1"/>
    </source>
</evidence>
<reference evidence="3" key="1">
    <citation type="submission" date="2019-11" db="EMBL/GenBank/DDBJ databases">
        <title>Acidithiobacillus ferrianus sp. nov.: a facultatively anaerobic and extremely acidophilic chemolithoautotroph.</title>
        <authorList>
            <person name="Norris P.R."/>
            <person name="Falagan C."/>
            <person name="Moya-Beltran A."/>
            <person name="Castro M."/>
            <person name="Quatrini R."/>
            <person name="Johnson D.B."/>
        </authorList>
    </citation>
    <scope>NUCLEOTIDE SEQUENCE [LARGE SCALE GENOMIC DNA]</scope>
    <source>
        <strain evidence="3">MG</strain>
    </source>
</reference>
<proteinExistence type="predicted"/>
<feature type="transmembrane region" description="Helical" evidence="1">
    <location>
        <begin position="242"/>
        <end position="266"/>
    </location>
</feature>
<dbReference type="Pfam" id="PF00535">
    <property type="entry name" value="Glycos_transf_2"/>
    <property type="match status" value="1"/>
</dbReference>
<dbReference type="Gene3D" id="3.90.550.10">
    <property type="entry name" value="Spore Coat Polysaccharide Biosynthesis Protein SpsA, Chain A"/>
    <property type="match status" value="1"/>
</dbReference>
<accession>A0A845UAD1</accession>
<gene>
    <name evidence="3" type="ORF">GL267_09500</name>
</gene>
<dbReference type="InterPro" id="IPR050256">
    <property type="entry name" value="Glycosyltransferase_2"/>
</dbReference>
<keyword evidence="3" id="KW-0808">Transferase</keyword>
<dbReference type="PANTHER" id="PTHR48090:SF7">
    <property type="entry name" value="RFBJ PROTEIN"/>
    <property type="match status" value="1"/>
</dbReference>
<sequence>MKSRLKESAIPAGDSLAIAVLIPCYNEALTIGKVITEFHRTLPDATIYVYDNNSQDGTFVIAENAGAIVRQESMQGKGNVVRRMFRDIEADFYILVDGDDTYDAEVAPKMLTLAMSEPCDLVNCVRRETDQEAYRMGHRLGNQMLTGTVRYIFGDRIKDMLSGYKVLSRRFVKSFPALSTGFDIETELTVHALELVMPVAHTDGSYRGRPEGSESKLRTYRDGIRILWLIANLFKHERPMQFFSWLGLLLVMVSLALGIPVVWQYLQTGLVARLPTAVLAMGIMLIAILSFTTGLILDTVTRGRREAKMLAYLQYSIYQRSVGKQENQDAYGQCPDQPK</sequence>
<dbReference type="SUPFAM" id="SSF53448">
    <property type="entry name" value="Nucleotide-diphospho-sugar transferases"/>
    <property type="match status" value="1"/>
</dbReference>
<comment type="caution">
    <text evidence="3">The sequence shown here is derived from an EMBL/GenBank/DDBJ whole genome shotgun (WGS) entry which is preliminary data.</text>
</comment>
<dbReference type="PANTHER" id="PTHR48090">
    <property type="entry name" value="UNDECAPRENYL-PHOSPHATE 4-DEOXY-4-FORMAMIDO-L-ARABINOSE TRANSFERASE-RELATED"/>
    <property type="match status" value="1"/>
</dbReference>
<keyword evidence="1" id="KW-1133">Transmembrane helix</keyword>
<dbReference type="RefSeq" id="WP_163098098.1">
    <property type="nucleotide sequence ID" value="NZ_CP127523.1"/>
</dbReference>